<keyword evidence="3" id="KW-1185">Reference proteome</keyword>
<evidence type="ECO:0000256" key="1">
    <source>
        <dbReference type="SAM" id="MobiDB-lite"/>
    </source>
</evidence>
<feature type="region of interest" description="Disordered" evidence="1">
    <location>
        <begin position="79"/>
        <end position="508"/>
    </location>
</feature>
<reference evidence="2" key="1">
    <citation type="submission" date="2020-11" db="EMBL/GenBank/DDBJ databases">
        <authorList>
            <consortium name="DOE Joint Genome Institute"/>
            <person name="Ahrendt S."/>
            <person name="Riley R."/>
            <person name="Andreopoulos W."/>
            <person name="Labutti K."/>
            <person name="Pangilinan J."/>
            <person name="Ruiz-Duenas F.J."/>
            <person name="Barrasa J.M."/>
            <person name="Sanchez-Garcia M."/>
            <person name="Camarero S."/>
            <person name="Miyauchi S."/>
            <person name="Serrano A."/>
            <person name="Linde D."/>
            <person name="Babiker R."/>
            <person name="Drula E."/>
            <person name="Ayuso-Fernandez I."/>
            <person name="Pacheco R."/>
            <person name="Padilla G."/>
            <person name="Ferreira P."/>
            <person name="Barriuso J."/>
            <person name="Kellner H."/>
            <person name="Castanera R."/>
            <person name="Alfaro M."/>
            <person name="Ramirez L."/>
            <person name="Pisabarro A.G."/>
            <person name="Kuo A."/>
            <person name="Tritt A."/>
            <person name="Lipzen A."/>
            <person name="He G."/>
            <person name="Yan M."/>
            <person name="Ng V."/>
            <person name="Cullen D."/>
            <person name="Martin F."/>
            <person name="Rosso M.-N."/>
            <person name="Henrissat B."/>
            <person name="Hibbett D."/>
            <person name="Martinez A.T."/>
            <person name="Grigoriev I.V."/>
        </authorList>
    </citation>
    <scope>NUCLEOTIDE SEQUENCE</scope>
    <source>
        <strain evidence="2">ATCC 90797</strain>
    </source>
</reference>
<name>A0A9P6A9X8_PLEER</name>
<sequence>MATTDSGVSLPDQQSNLEGLPNSLASLTLQNDGGQSDNSDEKPMPDSPPRPLKIYTPQQLLFLYESPLVQVPNGMPDLKDWFGTENEQNMNKKESETILPVSNARRHRRDPEDDTTARPSFRSALTQPSQMGNFKHQSLRAPDRDRDTREFRDKEGHEHLRNLSDKYDRDRLGTNARNKDRDAAPHLTAGTSRLVGQTAGSNTTRRTEGREGARRRGDGDDWRRGGDRNPRDDRSDTPRRDRDDRERPRSRVRDTSRPRRDPSTGRRDRDKTRDRDDRRDRDDYRRDYDRDSEHDDPRRWRDDGKREERLARRAADRERPRERPVREYDSYRPTYDDTPGKKPRDRKVNGDDRDRDDRREREKEKEPAWMDTYIPSPSSGGIMGGNADEIDGIQAWKKDMKEKQEKEKSALQVAADDAPAPSLPPAPSANGTSSASNGLDEIQMFRMLMKKEDEKKKQVEAPDTVDAKTGPPIPPPPPPPPPPTNDSEKPVASVKPSPIISITNNDGPNTLLTMLTQTTTTSQSITALESLIPTPLGLSDQSKPPTSRLFPIPQATSTKPSEPSHQLNTHPGSRLLAFGAPSNATPKPHSPMSPSSLDPPMVANPHSASPAHGINTAVPKPELRPQQGFSPFEEGAAGGNPLLQGSEGFTGYSQMGQSMRRVSGEHAPPTPSENGLHMESSLPNDTANVALASSKGSRFAKFFDGNKNRDPVNARAQPSSGSPIGPSGGIRHDGHLVGNNGINVNDNRAMAEIFNMLSNSAQGRSLNGTHQPPSAMNGVHNSYGQPAQHTRSPLQILGQQYPHQQQPLMHGNARLDSLYDSRDDRSFVPDGMVPGLRNAPLPRGHDNGGMFPDAMDELHFARQQRMPLQQRVPEQMFPGQVPMFSQQPGRNAGIPIQQQPFRGGPSPISLQNQLQNQLPNHGQRLPPGLANLGGRPPHEPNQFMGNMQNSALLNALQGNHLGQPTFNNLPNSNNLGFGPPMRGPPGHSPIQANLPHNNVGLGHPNNMDMRIPSQAQLMGLAGGGVRGFNPQQGPGQLPLQQQPNNPQNHDLMALLMGGPHRE</sequence>
<feature type="compositionally biased region" description="Basic and acidic residues" evidence="1">
    <location>
        <begin position="396"/>
        <end position="409"/>
    </location>
</feature>
<feature type="compositionally biased region" description="Basic and acidic residues" evidence="1">
    <location>
        <begin position="449"/>
        <end position="460"/>
    </location>
</feature>
<feature type="compositionally biased region" description="Polar residues" evidence="1">
    <location>
        <begin position="123"/>
        <end position="136"/>
    </location>
</feature>
<evidence type="ECO:0000313" key="3">
    <source>
        <dbReference type="Proteomes" id="UP000807025"/>
    </source>
</evidence>
<feature type="compositionally biased region" description="Basic and acidic residues" evidence="1">
    <location>
        <begin position="141"/>
        <end position="184"/>
    </location>
</feature>
<feature type="compositionally biased region" description="Low complexity" evidence="1">
    <location>
        <begin position="590"/>
        <end position="599"/>
    </location>
</feature>
<proteinExistence type="predicted"/>
<feature type="region of interest" description="Disordered" evidence="1">
    <location>
        <begin position="1"/>
        <end position="55"/>
    </location>
</feature>
<dbReference type="AlphaFoldDB" id="A0A9P6A9X8"/>
<feature type="region of interest" description="Disordered" evidence="1">
    <location>
        <begin position="1026"/>
        <end position="1062"/>
    </location>
</feature>
<feature type="compositionally biased region" description="Basic and acidic residues" evidence="1">
    <location>
        <begin position="205"/>
        <end position="368"/>
    </location>
</feature>
<organism evidence="2 3">
    <name type="scientific">Pleurotus eryngii</name>
    <name type="common">Boletus of the steppes</name>
    <dbReference type="NCBI Taxonomy" id="5323"/>
    <lineage>
        <taxon>Eukaryota</taxon>
        <taxon>Fungi</taxon>
        <taxon>Dikarya</taxon>
        <taxon>Basidiomycota</taxon>
        <taxon>Agaricomycotina</taxon>
        <taxon>Agaricomycetes</taxon>
        <taxon>Agaricomycetidae</taxon>
        <taxon>Agaricales</taxon>
        <taxon>Pleurotineae</taxon>
        <taxon>Pleurotaceae</taxon>
        <taxon>Pleurotus</taxon>
    </lineage>
</organism>
<feature type="region of interest" description="Disordered" evidence="1">
    <location>
        <begin position="703"/>
        <end position="732"/>
    </location>
</feature>
<feature type="compositionally biased region" description="Polar residues" evidence="1">
    <location>
        <begin position="189"/>
        <end position="204"/>
    </location>
</feature>
<gene>
    <name evidence="2" type="ORF">BDN71DRAFT_1441410</name>
</gene>
<dbReference type="OrthoDB" id="2504266at2759"/>
<dbReference type="EMBL" id="MU154530">
    <property type="protein sequence ID" value="KAF9499816.1"/>
    <property type="molecule type" value="Genomic_DNA"/>
</dbReference>
<feature type="compositionally biased region" description="Polar residues" evidence="1">
    <location>
        <begin position="554"/>
        <end position="571"/>
    </location>
</feature>
<protein>
    <submittedName>
        <fullName evidence="2">Uncharacterized protein</fullName>
    </submittedName>
</protein>
<feature type="region of interest" description="Disordered" evidence="1">
    <location>
        <begin position="536"/>
        <end position="599"/>
    </location>
</feature>
<feature type="compositionally biased region" description="Pro residues" evidence="1">
    <location>
        <begin position="471"/>
        <end position="484"/>
    </location>
</feature>
<evidence type="ECO:0000313" key="2">
    <source>
        <dbReference type="EMBL" id="KAF9499816.1"/>
    </source>
</evidence>
<comment type="caution">
    <text evidence="2">The sequence shown here is derived from an EMBL/GenBank/DDBJ whole genome shotgun (WGS) entry which is preliminary data.</text>
</comment>
<feature type="compositionally biased region" description="Low complexity" evidence="1">
    <location>
        <begin position="1029"/>
        <end position="1048"/>
    </location>
</feature>
<accession>A0A9P6A9X8</accession>
<dbReference type="Proteomes" id="UP000807025">
    <property type="component" value="Unassembled WGS sequence"/>
</dbReference>
<feature type="compositionally biased region" description="Polar residues" evidence="1">
    <location>
        <begin position="1"/>
        <end position="37"/>
    </location>
</feature>